<organism evidence="1 2">
    <name type="scientific">Portunus trituberculatus</name>
    <name type="common">Swimming crab</name>
    <name type="synonym">Neptunus trituberculatus</name>
    <dbReference type="NCBI Taxonomy" id="210409"/>
    <lineage>
        <taxon>Eukaryota</taxon>
        <taxon>Metazoa</taxon>
        <taxon>Ecdysozoa</taxon>
        <taxon>Arthropoda</taxon>
        <taxon>Crustacea</taxon>
        <taxon>Multicrustacea</taxon>
        <taxon>Malacostraca</taxon>
        <taxon>Eumalacostraca</taxon>
        <taxon>Eucarida</taxon>
        <taxon>Decapoda</taxon>
        <taxon>Pleocyemata</taxon>
        <taxon>Brachyura</taxon>
        <taxon>Eubrachyura</taxon>
        <taxon>Portunoidea</taxon>
        <taxon>Portunidae</taxon>
        <taxon>Portuninae</taxon>
        <taxon>Portunus</taxon>
    </lineage>
</organism>
<protein>
    <submittedName>
        <fullName evidence="1">Uncharacterized protein</fullName>
    </submittedName>
</protein>
<comment type="caution">
    <text evidence="1">The sequence shown here is derived from an EMBL/GenBank/DDBJ whole genome shotgun (WGS) entry which is preliminary data.</text>
</comment>
<gene>
    <name evidence="1" type="ORF">E2C01_083395</name>
</gene>
<evidence type="ECO:0000313" key="2">
    <source>
        <dbReference type="Proteomes" id="UP000324222"/>
    </source>
</evidence>
<accession>A0A5B7IV20</accession>
<dbReference type="EMBL" id="VSRR010077976">
    <property type="protein sequence ID" value="MPC88490.1"/>
    <property type="molecule type" value="Genomic_DNA"/>
</dbReference>
<sequence>MADPSPTRTLLAAEECGHEERVFVEMMSVVRLHKNTLFSANWLQ</sequence>
<dbReference type="AlphaFoldDB" id="A0A5B7IV20"/>
<dbReference type="Proteomes" id="UP000324222">
    <property type="component" value="Unassembled WGS sequence"/>
</dbReference>
<evidence type="ECO:0000313" key="1">
    <source>
        <dbReference type="EMBL" id="MPC88490.1"/>
    </source>
</evidence>
<reference evidence="1 2" key="1">
    <citation type="submission" date="2019-05" db="EMBL/GenBank/DDBJ databases">
        <title>Another draft genome of Portunus trituberculatus and its Hox gene families provides insights of decapod evolution.</title>
        <authorList>
            <person name="Jeong J.-H."/>
            <person name="Song I."/>
            <person name="Kim S."/>
            <person name="Choi T."/>
            <person name="Kim D."/>
            <person name="Ryu S."/>
            <person name="Kim W."/>
        </authorList>
    </citation>
    <scope>NUCLEOTIDE SEQUENCE [LARGE SCALE GENOMIC DNA]</scope>
    <source>
        <tissue evidence="1">Muscle</tissue>
    </source>
</reference>
<keyword evidence="2" id="KW-1185">Reference proteome</keyword>
<name>A0A5B7IV20_PORTR</name>
<proteinExistence type="predicted"/>